<dbReference type="EMBL" id="KZ613838">
    <property type="protein sequence ID" value="PMD57945.1"/>
    <property type="molecule type" value="Genomic_DNA"/>
</dbReference>
<dbReference type="InterPro" id="IPR010730">
    <property type="entry name" value="HET"/>
</dbReference>
<dbReference type="PANTHER" id="PTHR33112:SF8">
    <property type="entry name" value="HETEROKARYON INCOMPATIBILITY DOMAIN-CONTAINING PROTEIN"/>
    <property type="match status" value="1"/>
</dbReference>
<accession>A0A2J6T4K1</accession>
<feature type="domain" description="Heterokaryon incompatibility" evidence="1">
    <location>
        <begin position="10"/>
        <end position="113"/>
    </location>
</feature>
<sequence>ESFHDNIPFVSLPKTFQDVVTVTRKLGYQFLWIDALCILRDDLQAWLREAPKMSSIYSESTCTIAAHGTKDDNEGSLTATLEPADVSKLILGRCFREQVNESFLTRRGWVFQERILSRRILHFTRHHVFFEDVSGVHAVDAGASPPPWTHQPWRDDKLVVQNVVATMADWYKLVERYNICALTFDRDRLPAVAGIARFVASYDFAREYLFGLWSKSLHQGLLWVAADNSPQEVFYGLDYDGPPRPPSWS</sequence>
<dbReference type="OrthoDB" id="3563405at2759"/>
<dbReference type="GeneID" id="36583192"/>
<dbReference type="InParanoid" id="A0A2J6T4K1"/>
<evidence type="ECO:0000313" key="3">
    <source>
        <dbReference type="Proteomes" id="UP000235371"/>
    </source>
</evidence>
<protein>
    <recommendedName>
        <fullName evidence="1">Heterokaryon incompatibility domain-containing protein</fullName>
    </recommendedName>
</protein>
<dbReference type="AlphaFoldDB" id="A0A2J6T4K1"/>
<dbReference type="Proteomes" id="UP000235371">
    <property type="component" value="Unassembled WGS sequence"/>
</dbReference>
<organism evidence="2 3">
    <name type="scientific">Hyaloscypha bicolor E</name>
    <dbReference type="NCBI Taxonomy" id="1095630"/>
    <lineage>
        <taxon>Eukaryota</taxon>
        <taxon>Fungi</taxon>
        <taxon>Dikarya</taxon>
        <taxon>Ascomycota</taxon>
        <taxon>Pezizomycotina</taxon>
        <taxon>Leotiomycetes</taxon>
        <taxon>Helotiales</taxon>
        <taxon>Hyaloscyphaceae</taxon>
        <taxon>Hyaloscypha</taxon>
        <taxon>Hyaloscypha bicolor</taxon>
    </lineage>
</organism>
<dbReference type="RefSeq" id="XP_024734849.1">
    <property type="nucleotide sequence ID" value="XM_024875112.1"/>
</dbReference>
<evidence type="ECO:0000259" key="1">
    <source>
        <dbReference type="Pfam" id="PF06985"/>
    </source>
</evidence>
<proteinExistence type="predicted"/>
<dbReference type="PANTHER" id="PTHR33112">
    <property type="entry name" value="DOMAIN PROTEIN, PUTATIVE-RELATED"/>
    <property type="match status" value="1"/>
</dbReference>
<gene>
    <name evidence="2" type="ORF">K444DRAFT_532914</name>
</gene>
<name>A0A2J6T4K1_9HELO</name>
<dbReference type="STRING" id="1095630.A0A2J6T4K1"/>
<feature type="non-terminal residue" evidence="2">
    <location>
        <position position="1"/>
    </location>
</feature>
<keyword evidence="3" id="KW-1185">Reference proteome</keyword>
<evidence type="ECO:0000313" key="2">
    <source>
        <dbReference type="EMBL" id="PMD57945.1"/>
    </source>
</evidence>
<reference evidence="2 3" key="1">
    <citation type="submission" date="2016-04" db="EMBL/GenBank/DDBJ databases">
        <title>A degradative enzymes factory behind the ericoid mycorrhizal symbiosis.</title>
        <authorList>
            <consortium name="DOE Joint Genome Institute"/>
            <person name="Martino E."/>
            <person name="Morin E."/>
            <person name="Grelet G."/>
            <person name="Kuo A."/>
            <person name="Kohler A."/>
            <person name="Daghino S."/>
            <person name="Barry K."/>
            <person name="Choi C."/>
            <person name="Cichocki N."/>
            <person name="Clum A."/>
            <person name="Copeland A."/>
            <person name="Hainaut M."/>
            <person name="Haridas S."/>
            <person name="Labutti K."/>
            <person name="Lindquist E."/>
            <person name="Lipzen A."/>
            <person name="Khouja H.-R."/>
            <person name="Murat C."/>
            <person name="Ohm R."/>
            <person name="Olson A."/>
            <person name="Spatafora J."/>
            <person name="Veneault-Fourrey C."/>
            <person name="Henrissat B."/>
            <person name="Grigoriev I."/>
            <person name="Martin F."/>
            <person name="Perotto S."/>
        </authorList>
    </citation>
    <scope>NUCLEOTIDE SEQUENCE [LARGE SCALE GENOMIC DNA]</scope>
    <source>
        <strain evidence="2 3">E</strain>
    </source>
</reference>
<dbReference type="Pfam" id="PF06985">
    <property type="entry name" value="HET"/>
    <property type="match status" value="1"/>
</dbReference>